<organism evidence="2 3">
    <name type="scientific">Virgibacillus tibetensis</name>
    <dbReference type="NCBI Taxonomy" id="3042313"/>
    <lineage>
        <taxon>Bacteria</taxon>
        <taxon>Bacillati</taxon>
        <taxon>Bacillota</taxon>
        <taxon>Bacilli</taxon>
        <taxon>Bacillales</taxon>
        <taxon>Bacillaceae</taxon>
        <taxon>Virgibacillus</taxon>
    </lineage>
</organism>
<reference evidence="2 3" key="1">
    <citation type="journal article" date="2024" name="Int. J. Syst. Evol. Microbiol.">
        <title>Virgibacillus tibetensis sp. nov., isolated from salt lake on the Tibetan Plateau of China.</title>
        <authorList>
            <person name="Phurbu D."/>
            <person name="Liu Z.-X."/>
            <person name="Wang R."/>
            <person name="Zheng Y.-Y."/>
            <person name="Liu H.-C."/>
            <person name="Zhou Y.-G."/>
            <person name="Yu Y.-J."/>
            <person name="Li A.-H."/>
        </authorList>
    </citation>
    <scope>NUCLEOTIDE SEQUENCE [LARGE SCALE GENOMIC DNA]</scope>
    <source>
        <strain evidence="2 3">C22-A2</strain>
    </source>
</reference>
<keyword evidence="2" id="KW-0378">Hydrolase</keyword>
<gene>
    <name evidence="2" type="ORF">QGM71_11505</name>
</gene>
<keyword evidence="3" id="KW-1185">Reference proteome</keyword>
<dbReference type="PANTHER" id="PTHR35333:SF3">
    <property type="entry name" value="BETA-LACTAMASE-TYPE TRANSPEPTIDASE FOLD CONTAINING PROTEIN"/>
    <property type="match status" value="1"/>
</dbReference>
<evidence type="ECO:0000313" key="3">
    <source>
        <dbReference type="Proteomes" id="UP001335737"/>
    </source>
</evidence>
<dbReference type="InterPro" id="IPR000871">
    <property type="entry name" value="Beta-lactam_class-A"/>
</dbReference>
<protein>
    <submittedName>
        <fullName evidence="2">Class A beta-lactamase-related serine hydrolase</fullName>
    </submittedName>
</protein>
<dbReference type="SUPFAM" id="SSF56601">
    <property type="entry name" value="beta-lactamase/transpeptidase-like"/>
    <property type="match status" value="1"/>
</dbReference>
<dbReference type="InterPro" id="IPR012338">
    <property type="entry name" value="Beta-lactam/transpept-like"/>
</dbReference>
<feature type="domain" description="Beta-lactamase class A catalytic" evidence="1">
    <location>
        <begin position="32"/>
        <end position="235"/>
    </location>
</feature>
<dbReference type="Proteomes" id="UP001335737">
    <property type="component" value="Unassembled WGS sequence"/>
</dbReference>
<dbReference type="PANTHER" id="PTHR35333">
    <property type="entry name" value="BETA-LACTAMASE"/>
    <property type="match status" value="1"/>
</dbReference>
<dbReference type="Gene3D" id="3.40.710.10">
    <property type="entry name" value="DD-peptidase/beta-lactamase superfamily"/>
    <property type="match status" value="1"/>
</dbReference>
<comment type="caution">
    <text evidence="2">The sequence shown here is derived from an EMBL/GenBank/DDBJ whole genome shotgun (WGS) entry which is preliminary data.</text>
</comment>
<accession>A0ABU6KG36</accession>
<evidence type="ECO:0000259" key="1">
    <source>
        <dbReference type="Pfam" id="PF13354"/>
    </source>
</evidence>
<name>A0ABU6KG36_9BACI</name>
<proteinExistence type="predicted"/>
<dbReference type="InterPro" id="IPR045155">
    <property type="entry name" value="Beta-lactam_cat"/>
</dbReference>
<dbReference type="RefSeq" id="WP_327607681.1">
    <property type="nucleotide sequence ID" value="NZ_JARZFX010000004.1"/>
</dbReference>
<dbReference type="Pfam" id="PF13354">
    <property type="entry name" value="Beta-lactamase2"/>
    <property type="match status" value="1"/>
</dbReference>
<dbReference type="EMBL" id="JARZFX010000004">
    <property type="protein sequence ID" value="MEC5424118.1"/>
    <property type="molecule type" value="Genomic_DNA"/>
</dbReference>
<dbReference type="GO" id="GO:0016787">
    <property type="term" value="F:hydrolase activity"/>
    <property type="evidence" value="ECO:0007669"/>
    <property type="project" value="UniProtKB-KW"/>
</dbReference>
<sequence>MNINQLECLIHQRIENVKDNFCISIHTDEGSIVSNASKKIRAASIVKLPILIETYRQIEKDLLSLERLVYVEKDMMVNGAGIINYLTNSHVYSYENLMELMIIISDNTAANILLDTVGMENVNKLNTLIGCKNTQLERKFMDVQAQESGLDNFISAEDTMLFLKLISNKNTIINDNSRSQIMKMMLNQQFKHKLPKKFILDDQIDIHHKTGELPGLEHDAAIIKYRGKTLHAAVLSSGWENNAIAQEYIADIGSLLVNYLKSG</sequence>
<evidence type="ECO:0000313" key="2">
    <source>
        <dbReference type="EMBL" id="MEC5424118.1"/>
    </source>
</evidence>